<keyword evidence="3" id="KW-1185">Reference proteome</keyword>
<evidence type="ECO:0000313" key="2">
    <source>
        <dbReference type="EMBL" id="KQK26159.1"/>
    </source>
</evidence>
<dbReference type="Gene3D" id="3.10.450.50">
    <property type="match status" value="1"/>
</dbReference>
<protein>
    <recommendedName>
        <fullName evidence="1">SnoaL-like domain-containing protein</fullName>
    </recommendedName>
</protein>
<evidence type="ECO:0000313" key="3">
    <source>
        <dbReference type="Proteomes" id="UP000051682"/>
    </source>
</evidence>
<gene>
    <name evidence="2" type="ORF">AR438_11315</name>
</gene>
<dbReference type="OrthoDB" id="7859473at2"/>
<dbReference type="InterPro" id="IPR037401">
    <property type="entry name" value="SnoaL-like"/>
</dbReference>
<dbReference type="Proteomes" id="UP000051682">
    <property type="component" value="Unassembled WGS sequence"/>
</dbReference>
<dbReference type="SUPFAM" id="SSF54427">
    <property type="entry name" value="NTF2-like"/>
    <property type="match status" value="1"/>
</dbReference>
<dbReference type="Pfam" id="PF12680">
    <property type="entry name" value="SnoaL_2"/>
    <property type="match status" value="1"/>
</dbReference>
<comment type="caution">
    <text evidence="2">The sequence shown here is derived from an EMBL/GenBank/DDBJ whole genome shotgun (WGS) entry which is preliminary data.</text>
</comment>
<feature type="domain" description="SnoaL-like" evidence="1">
    <location>
        <begin position="7"/>
        <end position="112"/>
    </location>
</feature>
<name>A0A0Q3HTR7_9FLAO</name>
<dbReference type="RefSeq" id="WP_056015201.1">
    <property type="nucleotide sequence ID" value="NZ_LLYZ01000005.1"/>
</dbReference>
<proteinExistence type="predicted"/>
<organism evidence="2 3">
    <name type="scientific">Chryseobacterium aquaticum</name>
    <dbReference type="NCBI Taxonomy" id="452084"/>
    <lineage>
        <taxon>Bacteria</taxon>
        <taxon>Pseudomonadati</taxon>
        <taxon>Bacteroidota</taxon>
        <taxon>Flavobacteriia</taxon>
        <taxon>Flavobacteriales</taxon>
        <taxon>Weeksellaceae</taxon>
        <taxon>Chryseobacterium group</taxon>
        <taxon>Chryseobacterium</taxon>
    </lineage>
</organism>
<evidence type="ECO:0000259" key="1">
    <source>
        <dbReference type="Pfam" id="PF12680"/>
    </source>
</evidence>
<sequence>MEAKEVVAAYFDALAIGDLEKAFSNFTPETKWYQPGDNKFSGLKNNLGEIFQMLESIMNDTSGNMVVKPAGPMLQSGDLISVPVWFTAKKETKVMDLGGMDLFQVKDGKIVHVWTFSDDQSLDDDFFGN</sequence>
<reference evidence="2 3" key="1">
    <citation type="submission" date="2015-10" db="EMBL/GenBank/DDBJ databases">
        <title>Chryseobacterium aquaticum genome.</title>
        <authorList>
            <person name="Newman J.D."/>
            <person name="Ferguson M.B."/>
            <person name="Miller J.R."/>
        </authorList>
    </citation>
    <scope>NUCLEOTIDE SEQUENCE [LARGE SCALE GENOMIC DNA]</scope>
    <source>
        <strain evidence="2 3">KCTC 12483</strain>
    </source>
</reference>
<accession>A0A0Q3HTR7</accession>
<dbReference type="EMBL" id="LLYZ01000005">
    <property type="protein sequence ID" value="KQK26159.1"/>
    <property type="molecule type" value="Genomic_DNA"/>
</dbReference>
<dbReference type="AlphaFoldDB" id="A0A0Q3HTR7"/>
<dbReference type="STRING" id="452084.AR438_11315"/>
<dbReference type="InterPro" id="IPR032710">
    <property type="entry name" value="NTF2-like_dom_sf"/>
</dbReference>